<dbReference type="InterPro" id="IPR044685">
    <property type="entry name" value="CPD1-like"/>
</dbReference>
<keyword evidence="1" id="KW-0812">Transmembrane</keyword>
<feature type="domain" description="Plastid division protein CDP1-like 2nd alpha solenoid" evidence="3">
    <location>
        <begin position="359"/>
        <end position="498"/>
    </location>
</feature>
<proteinExistence type="predicted"/>
<evidence type="ECO:0000259" key="2">
    <source>
        <dbReference type="Pfam" id="PF13355"/>
    </source>
</evidence>
<dbReference type="EMBL" id="AP019301">
    <property type="protein sequence ID" value="BBH04244.1"/>
    <property type="molecule type" value="Genomic_DNA"/>
</dbReference>
<feature type="domain" description="Plastid division protein CDP1-like 1st alpha solenoid" evidence="4">
    <location>
        <begin position="166"/>
        <end position="313"/>
    </location>
</feature>
<dbReference type="AlphaFoldDB" id="A0A4Y1RJ31"/>
<feature type="transmembrane region" description="Helical" evidence="1">
    <location>
        <begin position="597"/>
        <end position="621"/>
    </location>
</feature>
<dbReference type="Pfam" id="PF23468">
    <property type="entry name" value="ARC6"/>
    <property type="match status" value="1"/>
</dbReference>
<dbReference type="GO" id="GO:0010020">
    <property type="term" value="P:chloroplast fission"/>
    <property type="evidence" value="ECO:0007669"/>
    <property type="project" value="TreeGrafter"/>
</dbReference>
<protein>
    <submittedName>
        <fullName evidence="5">Paralog of ARC6</fullName>
    </submittedName>
</protein>
<dbReference type="Pfam" id="PF25515">
    <property type="entry name" value="Arm_PDR"/>
    <property type="match status" value="1"/>
</dbReference>
<dbReference type="InterPro" id="IPR025344">
    <property type="entry name" value="CDP1-like_IMS"/>
</dbReference>
<name>A0A4Y1RJ31_PRUDU</name>
<dbReference type="InterPro" id="IPR057137">
    <property type="entry name" value="CDP1-like_a_solenoid_2"/>
</dbReference>
<evidence type="ECO:0000256" key="1">
    <source>
        <dbReference type="SAM" id="Phobius"/>
    </source>
</evidence>
<keyword evidence="1" id="KW-1133">Transmembrane helix</keyword>
<evidence type="ECO:0000259" key="4">
    <source>
        <dbReference type="Pfam" id="PF25515"/>
    </source>
</evidence>
<organism evidence="5">
    <name type="scientific">Prunus dulcis</name>
    <name type="common">Almond</name>
    <name type="synonym">Amygdalus dulcis</name>
    <dbReference type="NCBI Taxonomy" id="3755"/>
    <lineage>
        <taxon>Eukaryota</taxon>
        <taxon>Viridiplantae</taxon>
        <taxon>Streptophyta</taxon>
        <taxon>Embryophyta</taxon>
        <taxon>Tracheophyta</taxon>
        <taxon>Spermatophyta</taxon>
        <taxon>Magnoliopsida</taxon>
        <taxon>eudicotyledons</taxon>
        <taxon>Gunneridae</taxon>
        <taxon>Pentapetalae</taxon>
        <taxon>rosids</taxon>
        <taxon>fabids</taxon>
        <taxon>Rosales</taxon>
        <taxon>Rosaceae</taxon>
        <taxon>Amygdaloideae</taxon>
        <taxon>Amygdaleae</taxon>
        <taxon>Prunus</taxon>
    </lineage>
</organism>
<evidence type="ECO:0000259" key="3">
    <source>
        <dbReference type="Pfam" id="PF23468"/>
    </source>
</evidence>
<dbReference type="GO" id="GO:0009706">
    <property type="term" value="C:chloroplast inner membrane"/>
    <property type="evidence" value="ECO:0007669"/>
    <property type="project" value="TreeGrafter"/>
</dbReference>
<dbReference type="InterPro" id="IPR058032">
    <property type="entry name" value="CDP1-like_a_solenoid_1"/>
</dbReference>
<gene>
    <name evidence="5" type="ORF">Prudu_015326</name>
</gene>
<dbReference type="PANTHER" id="PTHR33925">
    <property type="entry name" value="PLASTID DIVISION PROTEIN CDP1, CHLOROPLASTIC-RELATED"/>
    <property type="match status" value="1"/>
</dbReference>
<evidence type="ECO:0000313" key="5">
    <source>
        <dbReference type="EMBL" id="BBH04244.1"/>
    </source>
</evidence>
<feature type="domain" description="Plastid division protein CDP1-like IMS" evidence="2">
    <location>
        <begin position="716"/>
        <end position="833"/>
    </location>
</feature>
<accession>A0A4Y1RJ31</accession>
<sequence length="842" mass="93459">MILQREKRVMAALSHAFPSIPSSCCHCRISNLKEDHKVCVWGFSREICDNEIGVSRVNRKKDNNNLTGRWTVNAVDTHIVETAPPRTTVEIPITCYQLIGVPDQAEKDEVVKSVMDLKSAEIEEGYTMDAVASRQGLLMDVRDKLLFEPEYAGNIKEKIPPKSSLRIPWAWLPGALCLLQEVGEVKLVQDIGRVAVQHPDAKPYVHDLLLSMALAECATAKIGFEKNKVSQGFEALARAQSLLRSKKSLGKIALLSQIEESLEELAPACTLELLGMPHSPENAERRRGAIAALRELVRQGLGVETSCRVQDWPCFLSQAFNRLMASEIVDLLPWDDLAITRKNKKSLESQNQRVIIDFNCLYMVLIAHIALGFSSKQKELIDKAKTICECLTASEGTDLKLEENFCLFLLGQGNEAMVVEKLQKLELNSNSAARNPISGKEVKHTCGANQTLVYLLLSILSHVGLPAELDQEMWLKEAVLAVFPDSRDCPPSLANFFGGERRTPLSKKSKVAPQNLPILSHRPISTTLVSERRDFDESLSHMNSSQHLGTAVKQLAPTDLQSPLILGKTGSGSSASASSVQLKRNLGMHHDKVWNGWVARGVLVGRITFVAVLGCIVFASLRLTGMKGNKMRNAYKWGPSKPNMHTSSISWTTDSSVDSSLVPAYIKGNGLAGRLKKFLVTFMKQVRTCSDAENPQISYLSSSTSVFRRLMSIEEAEDLVKQWQAIKAEALGPSHEIDSLCEILDQSMLVQWQALADAAKARSCYWRFVLLQLSVLRAEILSDEVGGEIAEIEAVLEEAAELVNESEQKNPSYYSTYKIWYVLRRQADGSWRFCEGKVQTPS</sequence>
<reference evidence="5" key="1">
    <citation type="journal article" date="2019" name="Science">
        <title>Mutation of a bHLH transcription factor allowed almond domestication.</title>
        <authorList>
            <person name="Sanchez-Perez R."/>
            <person name="Pavan S."/>
            <person name="Mazzeo R."/>
            <person name="Moldovan C."/>
            <person name="Aiese Cigliano R."/>
            <person name="Del Cueto J."/>
            <person name="Ricciardi F."/>
            <person name="Lotti C."/>
            <person name="Ricciardi L."/>
            <person name="Dicenta F."/>
            <person name="Lopez-Marques R.L."/>
            <person name="Lindberg Moller B."/>
        </authorList>
    </citation>
    <scope>NUCLEOTIDE SEQUENCE</scope>
</reference>
<dbReference type="PANTHER" id="PTHR33925:SF2">
    <property type="entry name" value="PLASTID DIVISION PROTEIN CDP1, CHLOROPLASTIC"/>
    <property type="match status" value="1"/>
</dbReference>
<dbReference type="Pfam" id="PF13355">
    <property type="entry name" value="ARC6-like_IMS"/>
    <property type="match status" value="1"/>
</dbReference>
<keyword evidence="1" id="KW-0472">Membrane</keyword>